<evidence type="ECO:0000313" key="9">
    <source>
        <dbReference type="Proteomes" id="UP001520878"/>
    </source>
</evidence>
<keyword evidence="9" id="KW-1185">Reference proteome</keyword>
<dbReference type="InterPro" id="IPR039420">
    <property type="entry name" value="WalR-like"/>
</dbReference>
<dbReference type="PROSITE" id="PS50110">
    <property type="entry name" value="RESPONSE_REGULATORY"/>
    <property type="match status" value="1"/>
</dbReference>
<protein>
    <submittedName>
        <fullName evidence="8">Response regulator</fullName>
    </submittedName>
</protein>
<evidence type="ECO:0000256" key="1">
    <source>
        <dbReference type="ARBA" id="ARBA00022553"/>
    </source>
</evidence>
<evidence type="ECO:0000313" key="8">
    <source>
        <dbReference type="EMBL" id="MCC2616038.1"/>
    </source>
</evidence>
<evidence type="ECO:0000256" key="6">
    <source>
        <dbReference type="PROSITE-ProRule" id="PRU00169"/>
    </source>
</evidence>
<dbReference type="Pfam" id="PF00072">
    <property type="entry name" value="Response_reg"/>
    <property type="match status" value="1"/>
</dbReference>
<evidence type="ECO:0000256" key="4">
    <source>
        <dbReference type="ARBA" id="ARBA00023125"/>
    </source>
</evidence>
<evidence type="ECO:0000259" key="7">
    <source>
        <dbReference type="PROSITE" id="PS50110"/>
    </source>
</evidence>
<dbReference type="Proteomes" id="UP001520878">
    <property type="component" value="Unassembled WGS sequence"/>
</dbReference>
<dbReference type="InterPro" id="IPR001789">
    <property type="entry name" value="Sig_transdc_resp-reg_receiver"/>
</dbReference>
<keyword evidence="3" id="KW-0805">Transcription regulation</keyword>
<keyword evidence="2" id="KW-0902">Two-component regulatory system</keyword>
<dbReference type="InterPro" id="IPR011006">
    <property type="entry name" value="CheY-like_superfamily"/>
</dbReference>
<dbReference type="EMBL" id="JAJEWP010000001">
    <property type="protein sequence ID" value="MCC2616038.1"/>
    <property type="molecule type" value="Genomic_DNA"/>
</dbReference>
<dbReference type="SUPFAM" id="SSF52172">
    <property type="entry name" value="CheY-like"/>
    <property type="match status" value="1"/>
</dbReference>
<proteinExistence type="predicted"/>
<feature type="domain" description="Response regulatory" evidence="7">
    <location>
        <begin position="4"/>
        <end position="119"/>
    </location>
</feature>
<keyword evidence="5" id="KW-0804">Transcription</keyword>
<evidence type="ECO:0000256" key="2">
    <source>
        <dbReference type="ARBA" id="ARBA00023012"/>
    </source>
</evidence>
<comment type="caution">
    <text evidence="6">Lacks conserved residue(s) required for the propagation of feature annotation.</text>
</comment>
<reference evidence="8 9" key="1">
    <citation type="submission" date="2021-10" db="EMBL/GenBank/DDBJ databases">
        <title>Draft genome of Aestuariibacter halophilus JC2043.</title>
        <authorList>
            <person name="Emsley S.A."/>
            <person name="Pfannmuller K.M."/>
            <person name="Ushijima B."/>
            <person name="Saw J.H."/>
            <person name="Videau P."/>
        </authorList>
    </citation>
    <scope>NUCLEOTIDE SEQUENCE [LARGE SCALE GENOMIC DNA]</scope>
    <source>
        <strain evidence="8 9">JC2043</strain>
    </source>
</reference>
<dbReference type="PANTHER" id="PTHR48111:SF1">
    <property type="entry name" value="TWO-COMPONENT RESPONSE REGULATOR ORR33"/>
    <property type="match status" value="1"/>
</dbReference>
<name>A0ABS8G6K4_9ALTE</name>
<organism evidence="8 9">
    <name type="scientific">Fluctibacter halophilus</name>
    <dbReference type="NCBI Taxonomy" id="226011"/>
    <lineage>
        <taxon>Bacteria</taxon>
        <taxon>Pseudomonadati</taxon>
        <taxon>Pseudomonadota</taxon>
        <taxon>Gammaproteobacteria</taxon>
        <taxon>Alteromonadales</taxon>
        <taxon>Alteromonadaceae</taxon>
        <taxon>Fluctibacter</taxon>
    </lineage>
</organism>
<dbReference type="PANTHER" id="PTHR48111">
    <property type="entry name" value="REGULATOR OF RPOS"/>
    <property type="match status" value="1"/>
</dbReference>
<comment type="caution">
    <text evidence="8">The sequence shown here is derived from an EMBL/GenBank/DDBJ whole genome shotgun (WGS) entry which is preliminary data.</text>
</comment>
<dbReference type="SMART" id="SM00448">
    <property type="entry name" value="REC"/>
    <property type="match status" value="1"/>
</dbReference>
<gene>
    <name evidence="8" type="ORF">LJ739_07280</name>
</gene>
<evidence type="ECO:0000256" key="3">
    <source>
        <dbReference type="ARBA" id="ARBA00023015"/>
    </source>
</evidence>
<keyword evidence="1" id="KW-0597">Phosphoprotein</keyword>
<accession>A0ABS8G6K4</accession>
<evidence type="ECO:0000256" key="5">
    <source>
        <dbReference type="ARBA" id="ARBA00023163"/>
    </source>
</evidence>
<dbReference type="CDD" id="cd17574">
    <property type="entry name" value="REC_OmpR"/>
    <property type="match status" value="1"/>
</dbReference>
<sequence length="383" mass="43417">MKPKVLIADSDDDLTDVLNLMFEDEFALTVVDSGQQALDTLKQQHFTFIILELELPDMSGTQICERIREMPADSRPHIVILTARTSDEDIKAAYALGVGDYIIKPFNVVAFHQRILRFLRDIETINALEQHDRKTQSLAHTAMKQAASYGSGLELIARLNQYNNIEQLMQEVGRSMLSQGFNCALELRNNQQAYHFDIDNHHCSKNEMKVFELLRDKGRIYSFGKRTIFNDPHTSILVKNMPVSGTMSYDAIIDLLAKLVPAISSRFIALSQYQTLLDTQRSLQTAISTVSSELLRLKEERQTTISDIAAAINLSFHELEFTEIQEQFFLELIEKKLNTDSTDEAFNQILTTLRDTAAGLTVDEPLNTVETDTTVSSDDIELF</sequence>
<keyword evidence="4" id="KW-0238">DNA-binding</keyword>
<dbReference type="RefSeq" id="WP_229158619.1">
    <property type="nucleotide sequence ID" value="NZ_JAJEWP010000001.1"/>
</dbReference>
<dbReference type="Gene3D" id="3.40.50.2300">
    <property type="match status" value="1"/>
</dbReference>